<evidence type="ECO:0000313" key="6">
    <source>
        <dbReference type="EMBL" id="PKA53169.1"/>
    </source>
</evidence>
<dbReference type="AlphaFoldDB" id="A0A2I0ACA7"/>
<dbReference type="InterPro" id="IPR025064">
    <property type="entry name" value="DUF4005"/>
</dbReference>
<dbReference type="Pfam" id="PF00612">
    <property type="entry name" value="IQ"/>
    <property type="match status" value="1"/>
</dbReference>
<organism evidence="6 7">
    <name type="scientific">Apostasia shenzhenica</name>
    <dbReference type="NCBI Taxonomy" id="1088818"/>
    <lineage>
        <taxon>Eukaryota</taxon>
        <taxon>Viridiplantae</taxon>
        <taxon>Streptophyta</taxon>
        <taxon>Embryophyta</taxon>
        <taxon>Tracheophyta</taxon>
        <taxon>Spermatophyta</taxon>
        <taxon>Magnoliopsida</taxon>
        <taxon>Liliopsida</taxon>
        <taxon>Asparagales</taxon>
        <taxon>Orchidaceae</taxon>
        <taxon>Apostasioideae</taxon>
        <taxon>Apostasia</taxon>
    </lineage>
</organism>
<evidence type="ECO:0000256" key="1">
    <source>
        <dbReference type="ARBA" id="ARBA00022860"/>
    </source>
</evidence>
<dbReference type="EMBL" id="KZ451999">
    <property type="protein sequence ID" value="PKA53169.1"/>
    <property type="molecule type" value="Genomic_DNA"/>
</dbReference>
<proteinExistence type="inferred from homology"/>
<evidence type="ECO:0000256" key="3">
    <source>
        <dbReference type="ARBA" id="ARBA00024378"/>
    </source>
</evidence>
<evidence type="ECO:0000256" key="2">
    <source>
        <dbReference type="ARBA" id="ARBA00024341"/>
    </source>
</evidence>
<dbReference type="PANTHER" id="PTHR32295">
    <property type="entry name" value="IQ-DOMAIN 5-RELATED"/>
    <property type="match status" value="1"/>
</dbReference>
<dbReference type="CDD" id="cd23767">
    <property type="entry name" value="IQCD"/>
    <property type="match status" value="1"/>
</dbReference>
<feature type="region of interest" description="Disordered" evidence="4">
    <location>
        <begin position="348"/>
        <end position="407"/>
    </location>
</feature>
<sequence>MEKKRNWLDRFKKLFSSEIQSKQEKKERRKRWLFGRFKSRLSPALPDPSLKRMRSLREAEREQSKHAVAVAVATAAAAEAAVAAAQAAAEVVRLTGSPLLLRRSWERAATKIQTLFRGYLARRALRALKGLVKLQALIRGQAVRRQADITMKGLQSLMKIQSLARANRLIKAAFDHQALEAKEAFHEKPMEKKEAGLARAEVYNEKNWDGSILSKEEIISLLKKRQEAAVKRGRALEYASSSQEKRHPRRPTTPVDHELQLNNLEPKWRWLEGWVDTQPSNMDIPEVSPIPFQLQKLHNSESIKGKAEECELRYLARRSFTRNDDDSISSYPYFPSYMASTASTKAKFRSMSTPKQRQGTFEFSDQRSSHKDRLLSPSPSVKTINHDRSPRLEKNAGPSKHYRSPNYLSIGSEQSLLCWDRRSPFR</sequence>
<gene>
    <name evidence="6" type="primary">IQD14</name>
    <name evidence="6" type="ORF">AXF42_Ash009899</name>
</gene>
<accession>A0A2I0ACA7</accession>
<feature type="region of interest" description="Disordered" evidence="4">
    <location>
        <begin position="236"/>
        <end position="255"/>
    </location>
</feature>
<keyword evidence="1" id="KW-0112">Calmodulin-binding</keyword>
<dbReference type="PROSITE" id="PS50096">
    <property type="entry name" value="IQ"/>
    <property type="match status" value="2"/>
</dbReference>
<comment type="subunit">
    <text evidence="3">Binds to multiple calmodulin (CaM) in the presence of Ca(2+) and CaM-like proteins.</text>
</comment>
<protein>
    <submittedName>
        <fullName evidence="6">Protein IQ-domain 14</fullName>
    </submittedName>
</protein>
<dbReference type="SMART" id="SM00015">
    <property type="entry name" value="IQ"/>
    <property type="match status" value="1"/>
</dbReference>
<dbReference type="PANTHER" id="PTHR32295:SF41">
    <property type="entry name" value="PROTEIN IQ-DOMAIN 11"/>
    <property type="match status" value="1"/>
</dbReference>
<feature type="domain" description="DUF4005" evidence="5">
    <location>
        <begin position="327"/>
        <end position="404"/>
    </location>
</feature>
<reference evidence="6 7" key="1">
    <citation type="journal article" date="2017" name="Nature">
        <title>The Apostasia genome and the evolution of orchids.</title>
        <authorList>
            <person name="Zhang G.Q."/>
            <person name="Liu K.W."/>
            <person name="Li Z."/>
            <person name="Lohaus R."/>
            <person name="Hsiao Y.Y."/>
            <person name="Niu S.C."/>
            <person name="Wang J.Y."/>
            <person name="Lin Y.C."/>
            <person name="Xu Q."/>
            <person name="Chen L.J."/>
            <person name="Yoshida K."/>
            <person name="Fujiwara S."/>
            <person name="Wang Z.W."/>
            <person name="Zhang Y.Q."/>
            <person name="Mitsuda N."/>
            <person name="Wang M."/>
            <person name="Liu G.H."/>
            <person name="Pecoraro L."/>
            <person name="Huang H.X."/>
            <person name="Xiao X.J."/>
            <person name="Lin M."/>
            <person name="Wu X.Y."/>
            <person name="Wu W.L."/>
            <person name="Chen Y.Y."/>
            <person name="Chang S.B."/>
            <person name="Sakamoto S."/>
            <person name="Ohme-Takagi M."/>
            <person name="Yagi M."/>
            <person name="Zeng S.J."/>
            <person name="Shen C.Y."/>
            <person name="Yeh C.M."/>
            <person name="Luo Y.B."/>
            <person name="Tsai W.C."/>
            <person name="Van de Peer Y."/>
            <person name="Liu Z.J."/>
        </authorList>
    </citation>
    <scope>NUCLEOTIDE SEQUENCE [LARGE SCALE GENOMIC DNA]</scope>
    <source>
        <strain evidence="7">cv. Shenzhen</strain>
        <tissue evidence="6">Stem</tissue>
    </source>
</reference>
<evidence type="ECO:0000313" key="7">
    <source>
        <dbReference type="Proteomes" id="UP000236161"/>
    </source>
</evidence>
<keyword evidence="7" id="KW-1185">Reference proteome</keyword>
<dbReference type="Pfam" id="PF13178">
    <property type="entry name" value="DUF4005"/>
    <property type="match status" value="1"/>
</dbReference>
<evidence type="ECO:0000259" key="5">
    <source>
        <dbReference type="Pfam" id="PF13178"/>
    </source>
</evidence>
<feature type="compositionally biased region" description="Basic and acidic residues" evidence="4">
    <location>
        <begin position="364"/>
        <end position="374"/>
    </location>
</feature>
<dbReference type="OrthoDB" id="696085at2759"/>
<feature type="compositionally biased region" description="Polar residues" evidence="4">
    <location>
        <begin position="348"/>
        <end position="363"/>
    </location>
</feature>
<evidence type="ECO:0000256" key="4">
    <source>
        <dbReference type="SAM" id="MobiDB-lite"/>
    </source>
</evidence>
<name>A0A2I0ACA7_9ASPA</name>
<dbReference type="Proteomes" id="UP000236161">
    <property type="component" value="Unassembled WGS sequence"/>
</dbReference>
<dbReference type="InterPro" id="IPR000048">
    <property type="entry name" value="IQ_motif_EF-hand-BS"/>
</dbReference>
<dbReference type="GO" id="GO:0005516">
    <property type="term" value="F:calmodulin binding"/>
    <property type="evidence" value="ECO:0007669"/>
    <property type="project" value="UniProtKB-KW"/>
</dbReference>
<feature type="compositionally biased region" description="Basic and acidic residues" evidence="4">
    <location>
        <begin position="384"/>
        <end position="394"/>
    </location>
</feature>
<dbReference type="STRING" id="1088818.A0A2I0ACA7"/>
<comment type="similarity">
    <text evidence="2">Belongs to the IQD family.</text>
</comment>
<dbReference type="Gene3D" id="1.20.5.190">
    <property type="match status" value="1"/>
</dbReference>